<proteinExistence type="predicted"/>
<keyword evidence="3" id="KW-1185">Reference proteome</keyword>
<dbReference type="AlphaFoldDB" id="A0A3P8KV20"/>
<dbReference type="Proteomes" id="UP000269396">
    <property type="component" value="Unassembled WGS sequence"/>
</dbReference>
<evidence type="ECO:0000313" key="3">
    <source>
        <dbReference type="Proteomes" id="UP000269396"/>
    </source>
</evidence>
<evidence type="ECO:0000313" key="2">
    <source>
        <dbReference type="EMBL" id="VDP84709.1"/>
    </source>
</evidence>
<name>A0A3P8KV20_9TREM</name>
<reference evidence="2 3" key="1">
    <citation type="submission" date="2018-11" db="EMBL/GenBank/DDBJ databases">
        <authorList>
            <consortium name="Pathogen Informatics"/>
        </authorList>
    </citation>
    <scope>NUCLEOTIDE SEQUENCE [LARGE SCALE GENOMIC DNA]</scope>
    <source>
        <strain>Denwood</strain>
        <strain evidence="3">Zambia</strain>
    </source>
</reference>
<sequence>MLNTLSKPARNELYDSKQSSFRENKDLLGNMSRDT</sequence>
<accession>A0A3P8KV20</accession>
<organism evidence="2 3">
    <name type="scientific">Schistosoma mattheei</name>
    <dbReference type="NCBI Taxonomy" id="31246"/>
    <lineage>
        <taxon>Eukaryota</taxon>
        <taxon>Metazoa</taxon>
        <taxon>Spiralia</taxon>
        <taxon>Lophotrochozoa</taxon>
        <taxon>Platyhelminthes</taxon>
        <taxon>Trematoda</taxon>
        <taxon>Digenea</taxon>
        <taxon>Strigeidida</taxon>
        <taxon>Schistosomatoidea</taxon>
        <taxon>Schistosomatidae</taxon>
        <taxon>Schistosoma</taxon>
    </lineage>
</organism>
<dbReference type="EMBL" id="UZAL01047114">
    <property type="protein sequence ID" value="VDP84709.1"/>
    <property type="molecule type" value="Genomic_DNA"/>
</dbReference>
<gene>
    <name evidence="2" type="ORF">SMTD_LOCUS21367</name>
</gene>
<feature type="region of interest" description="Disordered" evidence="1">
    <location>
        <begin position="1"/>
        <end position="35"/>
    </location>
</feature>
<evidence type="ECO:0000256" key="1">
    <source>
        <dbReference type="SAM" id="MobiDB-lite"/>
    </source>
</evidence>
<feature type="compositionally biased region" description="Basic and acidic residues" evidence="1">
    <location>
        <begin position="9"/>
        <end position="26"/>
    </location>
</feature>
<protein>
    <submittedName>
        <fullName evidence="2">Uncharacterized protein</fullName>
    </submittedName>
</protein>